<comment type="pathway">
    <text evidence="4">Amino-acid biosynthesis; L-proline biosynthesis; L-proline from L-glutamate 5-semialdehyde: step 1/1.</text>
</comment>
<dbReference type="PANTHER" id="PTHR11645">
    <property type="entry name" value="PYRROLINE-5-CARBOXYLATE REDUCTASE"/>
    <property type="match status" value="1"/>
</dbReference>
<dbReference type="Pfam" id="PF14748">
    <property type="entry name" value="P5CR_dimer"/>
    <property type="match status" value="1"/>
</dbReference>
<evidence type="ECO:0000256" key="1">
    <source>
        <dbReference type="ARBA" id="ARBA00005525"/>
    </source>
</evidence>
<evidence type="ECO:0000313" key="9">
    <source>
        <dbReference type="EMBL" id="WNY24003.1"/>
    </source>
</evidence>
<protein>
    <recommendedName>
        <fullName evidence="4 5">Pyrroline-5-carboxylate reductase</fullName>
        <shortName evidence="4">P5C reductase</shortName>
        <shortName evidence="4">P5CR</shortName>
        <ecNumber evidence="4 5">1.5.1.2</ecNumber>
    </recommendedName>
    <alternativeName>
        <fullName evidence="4">PCA reductase</fullName>
    </alternativeName>
</protein>
<dbReference type="PIRSF" id="PIRSF000193">
    <property type="entry name" value="Pyrrol-5-carb_rd"/>
    <property type="match status" value="1"/>
</dbReference>
<evidence type="ECO:0000256" key="3">
    <source>
        <dbReference type="ARBA" id="ARBA00023002"/>
    </source>
</evidence>
<dbReference type="GO" id="GO:0005737">
    <property type="term" value="C:cytoplasm"/>
    <property type="evidence" value="ECO:0007669"/>
    <property type="project" value="UniProtKB-SubCell"/>
</dbReference>
<dbReference type="GO" id="GO:0004735">
    <property type="term" value="F:pyrroline-5-carboxylate reductase activity"/>
    <property type="evidence" value="ECO:0007669"/>
    <property type="project" value="UniProtKB-UniRule"/>
</dbReference>
<feature type="domain" description="Pyrroline-5-carboxylate reductase dimerisation" evidence="8">
    <location>
        <begin position="162"/>
        <end position="260"/>
    </location>
</feature>
<dbReference type="InterPro" id="IPR036291">
    <property type="entry name" value="NAD(P)-bd_dom_sf"/>
</dbReference>
<organism evidence="9 10">
    <name type="scientific">Methanimicrococcus hongohii</name>
    <dbReference type="NCBI Taxonomy" id="3028295"/>
    <lineage>
        <taxon>Archaea</taxon>
        <taxon>Methanobacteriati</taxon>
        <taxon>Methanobacteriota</taxon>
        <taxon>Stenosarchaea group</taxon>
        <taxon>Methanomicrobia</taxon>
        <taxon>Methanosarcinales</taxon>
        <taxon>Methanosarcinaceae</taxon>
        <taxon>Methanimicrococcus</taxon>
    </lineage>
</organism>
<evidence type="ECO:0000256" key="2">
    <source>
        <dbReference type="ARBA" id="ARBA00022857"/>
    </source>
</evidence>
<evidence type="ECO:0000256" key="6">
    <source>
        <dbReference type="PIRSR" id="PIRSR000193-1"/>
    </source>
</evidence>
<dbReference type="RefSeq" id="WP_316557176.1">
    <property type="nucleotide sequence ID" value="NZ_CP131059.1"/>
</dbReference>
<gene>
    <name evidence="9" type="primary">proC_2</name>
    <name evidence="4" type="synonym">proC</name>
    <name evidence="9" type="ORF">MmiHf6_13280</name>
</gene>
<evidence type="ECO:0000256" key="5">
    <source>
        <dbReference type="NCBIfam" id="TIGR00112"/>
    </source>
</evidence>
<proteinExistence type="inferred from homology"/>
<keyword evidence="4" id="KW-0641">Proline biosynthesis</keyword>
<dbReference type="Gene3D" id="3.40.50.720">
    <property type="entry name" value="NAD(P)-binding Rossmann-like Domain"/>
    <property type="match status" value="1"/>
</dbReference>
<dbReference type="InterPro" id="IPR000304">
    <property type="entry name" value="Pyrroline-COOH_reductase"/>
</dbReference>
<dbReference type="InterPro" id="IPR008927">
    <property type="entry name" value="6-PGluconate_DH-like_C_sf"/>
</dbReference>
<keyword evidence="4" id="KW-0028">Amino-acid biosynthesis</keyword>
<comment type="similarity">
    <text evidence="1 4">Belongs to the pyrroline-5-carboxylate reductase family.</text>
</comment>
<dbReference type="InterPro" id="IPR029036">
    <property type="entry name" value="P5CR_dimer"/>
</dbReference>
<feature type="binding site" evidence="6">
    <location>
        <begin position="69"/>
        <end position="72"/>
    </location>
    <ligand>
        <name>NADP(+)</name>
        <dbReference type="ChEBI" id="CHEBI:58349"/>
    </ligand>
</feature>
<dbReference type="Gene3D" id="1.10.3730.10">
    <property type="entry name" value="ProC C-terminal domain-like"/>
    <property type="match status" value="1"/>
</dbReference>
<dbReference type="FunFam" id="1.10.3730.10:FF:000001">
    <property type="entry name" value="Pyrroline-5-carboxylate reductase"/>
    <property type="match status" value="1"/>
</dbReference>
<dbReference type="NCBIfam" id="TIGR00112">
    <property type="entry name" value="proC"/>
    <property type="match status" value="1"/>
</dbReference>
<accession>A0AA96V2R4</accession>
<feature type="binding site" evidence="6">
    <location>
        <begin position="7"/>
        <end position="12"/>
    </location>
    <ligand>
        <name>NADP(+)</name>
        <dbReference type="ChEBI" id="CHEBI:58349"/>
    </ligand>
</feature>
<feature type="domain" description="Pyrroline-5-carboxylate reductase catalytic N-terminal" evidence="7">
    <location>
        <begin position="3"/>
        <end position="97"/>
    </location>
</feature>
<keyword evidence="3 4" id="KW-0560">Oxidoreductase</keyword>
<dbReference type="InterPro" id="IPR028939">
    <property type="entry name" value="P5C_Rdtase_cat_N"/>
</dbReference>
<dbReference type="HAMAP" id="MF_01925">
    <property type="entry name" value="P5C_reductase"/>
    <property type="match status" value="1"/>
</dbReference>
<dbReference type="SUPFAM" id="SSF48179">
    <property type="entry name" value="6-phosphogluconate dehydrogenase C-terminal domain-like"/>
    <property type="match status" value="1"/>
</dbReference>
<comment type="catalytic activity">
    <reaction evidence="4">
        <text>L-proline + NADP(+) = (S)-1-pyrroline-5-carboxylate + NADPH + 2 H(+)</text>
        <dbReference type="Rhea" id="RHEA:14109"/>
        <dbReference type="ChEBI" id="CHEBI:15378"/>
        <dbReference type="ChEBI" id="CHEBI:17388"/>
        <dbReference type="ChEBI" id="CHEBI:57783"/>
        <dbReference type="ChEBI" id="CHEBI:58349"/>
        <dbReference type="ChEBI" id="CHEBI:60039"/>
        <dbReference type="EC" id="1.5.1.2"/>
    </reaction>
</comment>
<dbReference type="Pfam" id="PF03807">
    <property type="entry name" value="F420_oxidored"/>
    <property type="match status" value="1"/>
</dbReference>
<dbReference type="PANTHER" id="PTHR11645:SF0">
    <property type="entry name" value="PYRROLINE-5-CARBOXYLATE REDUCTASE 3"/>
    <property type="match status" value="1"/>
</dbReference>
<reference evidence="9 10" key="1">
    <citation type="submission" date="2023-07" db="EMBL/GenBank/DDBJ databases">
        <title>Closed genoem sequence of Methanomicrococcus sp. Hf6.</title>
        <authorList>
            <person name="Poehlein A."/>
            <person name="Protasov E."/>
            <person name="Platt K."/>
            <person name="Reeh H."/>
            <person name="Daniel R."/>
            <person name="Brune A."/>
        </authorList>
    </citation>
    <scope>NUCLEOTIDE SEQUENCE [LARGE SCALE GENOMIC DNA]</scope>
    <source>
        <strain evidence="9 10">Hf6</strain>
    </source>
</reference>
<dbReference type="KEGG" id="mehf:MmiHf6_13280"/>
<evidence type="ECO:0000256" key="4">
    <source>
        <dbReference type="HAMAP-Rule" id="MF_01925"/>
    </source>
</evidence>
<evidence type="ECO:0000259" key="7">
    <source>
        <dbReference type="Pfam" id="PF03807"/>
    </source>
</evidence>
<evidence type="ECO:0000313" key="10">
    <source>
        <dbReference type="Proteomes" id="UP001302978"/>
    </source>
</evidence>
<sequence>MTRIGFIGMGNMAKAIVKGLILKEAVLPDDISAYAPSQNKLKSFAEETRIIPYQDVEKMIADADIIVAAVKPDLIEEVISPVKDLLKNKVLLSVAAGRDFDYYEKLLDSSTRHLYIMPNTPVQIGEGISIFEQNHSLTDDEFETVEKMFSAIGIVQILPADLMGIGGTIGGCTPAFFAMIIEAIADGGVLHGLPRDAALRLASQALAGTGKMQLETGQHPGEMKDAVCSPGGLTIQGVESLEKDGIRAALIRAVDASVKK</sequence>
<dbReference type="EC" id="1.5.1.2" evidence="4 5"/>
<dbReference type="GeneID" id="85195914"/>
<dbReference type="AlphaFoldDB" id="A0AA96V2R4"/>
<comment type="catalytic activity">
    <reaction evidence="4">
        <text>L-proline + NAD(+) = (S)-1-pyrroline-5-carboxylate + NADH + 2 H(+)</text>
        <dbReference type="Rhea" id="RHEA:14105"/>
        <dbReference type="ChEBI" id="CHEBI:15378"/>
        <dbReference type="ChEBI" id="CHEBI:17388"/>
        <dbReference type="ChEBI" id="CHEBI:57540"/>
        <dbReference type="ChEBI" id="CHEBI:57945"/>
        <dbReference type="ChEBI" id="CHEBI:60039"/>
        <dbReference type="EC" id="1.5.1.2"/>
    </reaction>
</comment>
<dbReference type="SUPFAM" id="SSF51735">
    <property type="entry name" value="NAD(P)-binding Rossmann-fold domains"/>
    <property type="match status" value="1"/>
</dbReference>
<keyword evidence="2 4" id="KW-0521">NADP</keyword>
<dbReference type="Proteomes" id="UP001302978">
    <property type="component" value="Chromosome"/>
</dbReference>
<comment type="subcellular location">
    <subcellularLocation>
        <location evidence="4">Cytoplasm</location>
    </subcellularLocation>
</comment>
<keyword evidence="10" id="KW-1185">Reference proteome</keyword>
<name>A0AA96V2R4_9EURY</name>
<keyword evidence="4" id="KW-0963">Cytoplasm</keyword>
<dbReference type="EMBL" id="CP131059">
    <property type="protein sequence ID" value="WNY24003.1"/>
    <property type="molecule type" value="Genomic_DNA"/>
</dbReference>
<dbReference type="GO" id="GO:0055129">
    <property type="term" value="P:L-proline biosynthetic process"/>
    <property type="evidence" value="ECO:0007669"/>
    <property type="project" value="UniProtKB-UniRule"/>
</dbReference>
<comment type="function">
    <text evidence="4">Catalyzes the reduction of 1-pyrroline-5-carboxylate (PCA) to L-proline.</text>
</comment>
<evidence type="ECO:0000259" key="8">
    <source>
        <dbReference type="Pfam" id="PF14748"/>
    </source>
</evidence>